<feature type="region of interest" description="Disordered" evidence="8">
    <location>
        <begin position="272"/>
        <end position="334"/>
    </location>
</feature>
<keyword evidence="11" id="KW-1185">Reference proteome</keyword>
<dbReference type="GO" id="GO:0001725">
    <property type="term" value="C:stress fiber"/>
    <property type="evidence" value="ECO:0007669"/>
    <property type="project" value="TreeGrafter"/>
</dbReference>
<dbReference type="SMART" id="SM00132">
    <property type="entry name" value="LIM"/>
    <property type="match status" value="3"/>
</dbReference>
<dbReference type="SUPFAM" id="SSF50156">
    <property type="entry name" value="PDZ domain-like"/>
    <property type="match status" value="1"/>
</dbReference>
<dbReference type="GO" id="GO:0030036">
    <property type="term" value="P:actin cytoskeleton organization"/>
    <property type="evidence" value="ECO:0007669"/>
    <property type="project" value="TreeGrafter"/>
</dbReference>
<feature type="compositionally biased region" description="Low complexity" evidence="8">
    <location>
        <begin position="198"/>
        <end position="215"/>
    </location>
</feature>
<feature type="region of interest" description="Disordered" evidence="8">
    <location>
        <begin position="158"/>
        <end position="230"/>
    </location>
</feature>
<evidence type="ECO:0000256" key="7">
    <source>
        <dbReference type="PROSITE-ProRule" id="PRU00125"/>
    </source>
</evidence>
<accession>A0AAJ7SV73</accession>
<dbReference type="GO" id="GO:0007507">
    <property type="term" value="P:heart development"/>
    <property type="evidence" value="ECO:0007669"/>
    <property type="project" value="TreeGrafter"/>
</dbReference>
<dbReference type="PROSITE" id="PS50023">
    <property type="entry name" value="LIM_DOMAIN_2"/>
    <property type="match status" value="3"/>
</dbReference>
<dbReference type="PANTHER" id="PTHR24214">
    <property type="entry name" value="PDZ AND LIM DOMAIN PROTEIN ZASP"/>
    <property type="match status" value="1"/>
</dbReference>
<protein>
    <submittedName>
        <fullName evidence="12">PDZ and LIM domain protein 7-like isoform X6</fullName>
    </submittedName>
</protein>
<evidence type="ECO:0000256" key="1">
    <source>
        <dbReference type="ARBA" id="ARBA00004496"/>
    </source>
</evidence>
<feature type="domain" description="PDZ" evidence="10">
    <location>
        <begin position="10"/>
        <end position="85"/>
    </location>
</feature>
<feature type="region of interest" description="Disordered" evidence="8">
    <location>
        <begin position="347"/>
        <end position="376"/>
    </location>
</feature>
<dbReference type="InterPro" id="IPR036034">
    <property type="entry name" value="PDZ_sf"/>
</dbReference>
<comment type="subcellular location">
    <subcellularLocation>
        <location evidence="1">Cytoplasm</location>
    </subcellularLocation>
</comment>
<evidence type="ECO:0000259" key="9">
    <source>
        <dbReference type="PROSITE" id="PS50023"/>
    </source>
</evidence>
<feature type="compositionally biased region" description="Gly residues" evidence="8">
    <location>
        <begin position="359"/>
        <end position="369"/>
    </location>
</feature>
<feature type="domain" description="LIM zinc-binding" evidence="9">
    <location>
        <begin position="489"/>
        <end position="548"/>
    </location>
</feature>
<dbReference type="InterPro" id="IPR001478">
    <property type="entry name" value="PDZ"/>
</dbReference>
<evidence type="ECO:0000313" key="11">
    <source>
        <dbReference type="Proteomes" id="UP001318040"/>
    </source>
</evidence>
<dbReference type="CDD" id="cd09361">
    <property type="entry name" value="LIM1_Enigma_like"/>
    <property type="match status" value="1"/>
</dbReference>
<keyword evidence="6 7" id="KW-0440">LIM domain</keyword>
<proteinExistence type="predicted"/>
<dbReference type="AlphaFoldDB" id="A0AAJ7SV73"/>
<keyword evidence="2" id="KW-0963">Cytoplasm</keyword>
<dbReference type="Pfam" id="PF00595">
    <property type="entry name" value="PDZ"/>
    <property type="match status" value="1"/>
</dbReference>
<dbReference type="GO" id="GO:0061061">
    <property type="term" value="P:muscle structure development"/>
    <property type="evidence" value="ECO:0007669"/>
    <property type="project" value="TreeGrafter"/>
</dbReference>
<feature type="domain" description="LIM zinc-binding" evidence="9">
    <location>
        <begin position="430"/>
        <end position="488"/>
    </location>
</feature>
<dbReference type="PROSITE" id="PS00478">
    <property type="entry name" value="LIM_DOMAIN_1"/>
    <property type="match status" value="1"/>
</dbReference>
<dbReference type="PROSITE" id="PS50106">
    <property type="entry name" value="PDZ"/>
    <property type="match status" value="1"/>
</dbReference>
<dbReference type="FunFam" id="2.10.110.10:FF:000010">
    <property type="entry name" value="PDZ and LIM domain protein 5"/>
    <property type="match status" value="1"/>
</dbReference>
<evidence type="ECO:0000259" key="10">
    <source>
        <dbReference type="PROSITE" id="PS50106"/>
    </source>
</evidence>
<dbReference type="GO" id="GO:0031941">
    <property type="term" value="C:filamentous actin"/>
    <property type="evidence" value="ECO:0007669"/>
    <property type="project" value="TreeGrafter"/>
</dbReference>
<name>A0AAJ7SV73_PETMA</name>
<dbReference type="Proteomes" id="UP001318040">
    <property type="component" value="Chromosome 8"/>
</dbReference>
<evidence type="ECO:0000256" key="2">
    <source>
        <dbReference type="ARBA" id="ARBA00022490"/>
    </source>
</evidence>
<evidence type="ECO:0000256" key="4">
    <source>
        <dbReference type="ARBA" id="ARBA00022737"/>
    </source>
</evidence>
<dbReference type="FunFam" id="2.30.42.10:FF:000019">
    <property type="entry name" value="LIM domain binding 3 isoform 1"/>
    <property type="match status" value="1"/>
</dbReference>
<reference evidence="12" key="1">
    <citation type="submission" date="2025-08" db="UniProtKB">
        <authorList>
            <consortium name="RefSeq"/>
        </authorList>
    </citation>
    <scope>IDENTIFICATION</scope>
    <source>
        <tissue evidence="12">Sperm</tissue>
    </source>
</reference>
<dbReference type="GO" id="GO:0046872">
    <property type="term" value="F:metal ion binding"/>
    <property type="evidence" value="ECO:0007669"/>
    <property type="project" value="UniProtKB-KW"/>
</dbReference>
<dbReference type="GO" id="GO:0003779">
    <property type="term" value="F:actin binding"/>
    <property type="evidence" value="ECO:0007669"/>
    <property type="project" value="TreeGrafter"/>
</dbReference>
<evidence type="ECO:0000256" key="5">
    <source>
        <dbReference type="ARBA" id="ARBA00022833"/>
    </source>
</evidence>
<evidence type="ECO:0000313" key="12">
    <source>
        <dbReference type="RefSeq" id="XP_032805351.1"/>
    </source>
</evidence>
<dbReference type="InterPro" id="IPR050604">
    <property type="entry name" value="PDZ-LIM_domain"/>
</dbReference>
<keyword evidence="4" id="KW-0677">Repeat</keyword>
<dbReference type="CDD" id="cd06753">
    <property type="entry name" value="PDZ_PDLIM-like"/>
    <property type="match status" value="1"/>
</dbReference>
<dbReference type="InterPro" id="IPR001781">
    <property type="entry name" value="Znf_LIM"/>
</dbReference>
<dbReference type="GO" id="GO:0030018">
    <property type="term" value="C:Z disc"/>
    <property type="evidence" value="ECO:0007669"/>
    <property type="project" value="TreeGrafter"/>
</dbReference>
<keyword evidence="3 7" id="KW-0479">Metal-binding</keyword>
<sequence>MSNYAVTLHGPAPWGFRLQGGKDFNMPLTISRISPGSKAAQATVVPGDVVLQIDGTPTDSMTHLEAQTKIKNSVGNLRLTLQRSKLQGRVTTGAPHADGTRAVTPQQQVYTANTANIAAKEPHVDTSSHVYQAVVKGDDAKGTAAHQSRSFQILAHLTGTEGQPDLDGESVKKSSEDESRAGENQHGPHGAPAYDGGSANQAQVATASVQASKSSPLPFTSKLQPLPKAPNASAQASAALSAALSSSSSFQQSVSTSSYAYSASSAASKQISSHALHSGPPPTVGHSPRPNVVTTATIRPNQPAPGHVNSSITINLPSTEATPSGGPASRPPWVTDDQFAQKYTADRSTTTISKSVGPASGGGGGGQGYGAPAQHGPPAPPFAPAKRGPVAPSSAPIHAVAPGPGYGQAVSPSRGKVQWAQHCQPSQRTPMCGQCNQIIRGPFLVALGKSWHPAEFNCAQCHTTLTETGFVEEQGNVYCETCYEKYFAPDCAKCRKKIMGEIMHALRQTWHTTCFVCASCGKPFGNSLFHMEDGEPYCEKDYVVLFSTKCHGCDFPVEAGDKFIEALGHTWHDTCFICAVCHVNLEGQPFYSKKDKPLCKKHAHAINV</sequence>
<dbReference type="Gene3D" id="2.30.42.10">
    <property type="match status" value="1"/>
</dbReference>
<keyword evidence="5 7" id="KW-0862">Zinc</keyword>
<dbReference type="GO" id="GO:0005912">
    <property type="term" value="C:adherens junction"/>
    <property type="evidence" value="ECO:0007669"/>
    <property type="project" value="TreeGrafter"/>
</dbReference>
<evidence type="ECO:0000256" key="3">
    <source>
        <dbReference type="ARBA" id="ARBA00022723"/>
    </source>
</evidence>
<dbReference type="Gene3D" id="2.10.110.10">
    <property type="entry name" value="Cysteine Rich Protein"/>
    <property type="match status" value="3"/>
</dbReference>
<dbReference type="GO" id="GO:0051371">
    <property type="term" value="F:muscle alpha-actinin binding"/>
    <property type="evidence" value="ECO:0007669"/>
    <property type="project" value="TreeGrafter"/>
</dbReference>
<dbReference type="SMART" id="SM00228">
    <property type="entry name" value="PDZ"/>
    <property type="match status" value="1"/>
</dbReference>
<dbReference type="RefSeq" id="XP_032805351.1">
    <property type="nucleotide sequence ID" value="XM_032949460.1"/>
</dbReference>
<evidence type="ECO:0000256" key="6">
    <source>
        <dbReference type="ARBA" id="ARBA00023038"/>
    </source>
</evidence>
<gene>
    <name evidence="12" type="primary">LOC116940149</name>
</gene>
<feature type="compositionally biased region" description="Polar residues" evidence="8">
    <location>
        <begin position="308"/>
        <end position="322"/>
    </location>
</feature>
<dbReference type="Pfam" id="PF00412">
    <property type="entry name" value="LIM"/>
    <property type="match status" value="3"/>
</dbReference>
<evidence type="ECO:0000256" key="8">
    <source>
        <dbReference type="SAM" id="MobiDB-lite"/>
    </source>
</evidence>
<organism evidence="11 12">
    <name type="scientific">Petromyzon marinus</name>
    <name type="common">Sea lamprey</name>
    <dbReference type="NCBI Taxonomy" id="7757"/>
    <lineage>
        <taxon>Eukaryota</taxon>
        <taxon>Metazoa</taxon>
        <taxon>Chordata</taxon>
        <taxon>Craniata</taxon>
        <taxon>Vertebrata</taxon>
        <taxon>Cyclostomata</taxon>
        <taxon>Hyperoartia</taxon>
        <taxon>Petromyzontiformes</taxon>
        <taxon>Petromyzontidae</taxon>
        <taxon>Petromyzon</taxon>
    </lineage>
</organism>
<dbReference type="SUPFAM" id="SSF57716">
    <property type="entry name" value="Glucocorticoid receptor-like (DNA-binding domain)"/>
    <property type="match status" value="4"/>
</dbReference>
<dbReference type="GeneID" id="116940149"/>
<dbReference type="PANTHER" id="PTHR24214:SF9">
    <property type="entry name" value="LIM DOMAIN-BINDING PROTEIN 3"/>
    <property type="match status" value="1"/>
</dbReference>
<dbReference type="FunFam" id="2.10.110.10:FF:000014">
    <property type="entry name" value="PDZ and LIM domain protein 5"/>
    <property type="match status" value="1"/>
</dbReference>
<dbReference type="FunFam" id="2.10.110.10:FF:000020">
    <property type="entry name" value="PDZ and LIM domain protein 5"/>
    <property type="match status" value="1"/>
</dbReference>
<feature type="compositionally biased region" description="Basic and acidic residues" evidence="8">
    <location>
        <begin position="169"/>
        <end position="183"/>
    </location>
</feature>
<feature type="domain" description="LIM zinc-binding" evidence="9">
    <location>
        <begin position="549"/>
        <end position="608"/>
    </location>
</feature>